<dbReference type="GO" id="GO:0071209">
    <property type="term" value="F:U7 snRNA binding"/>
    <property type="evidence" value="ECO:0007669"/>
    <property type="project" value="InterPro"/>
</dbReference>
<dbReference type="Pfam" id="PF01423">
    <property type="entry name" value="LSM"/>
    <property type="match status" value="1"/>
</dbReference>
<accession>A0AAJ6YY87</accession>
<dbReference type="GeneID" id="105369028"/>
<protein>
    <submittedName>
        <fullName evidence="3">U7 snRNA-associated Sm-like protein LSm11</fullName>
    </submittedName>
</protein>
<evidence type="ECO:0000313" key="3">
    <source>
        <dbReference type="RefSeq" id="XP_011506569.1"/>
    </source>
</evidence>
<dbReference type="GO" id="GO:0005683">
    <property type="term" value="C:U7 snRNP"/>
    <property type="evidence" value="ECO:0007669"/>
    <property type="project" value="TreeGrafter"/>
</dbReference>
<dbReference type="InterPro" id="IPR010920">
    <property type="entry name" value="LSM_dom_sf"/>
</dbReference>
<evidence type="ECO:0000313" key="2">
    <source>
        <dbReference type="Proteomes" id="UP000695007"/>
    </source>
</evidence>
<reference evidence="3" key="1">
    <citation type="submission" date="2025-08" db="UniProtKB">
        <authorList>
            <consortium name="RefSeq"/>
        </authorList>
    </citation>
    <scope>IDENTIFICATION</scope>
</reference>
<dbReference type="Gene3D" id="2.30.30.100">
    <property type="match status" value="1"/>
</dbReference>
<evidence type="ECO:0000259" key="1">
    <source>
        <dbReference type="PROSITE" id="PS52002"/>
    </source>
</evidence>
<dbReference type="PANTHER" id="PTHR21415:SF1">
    <property type="entry name" value="U7 SNRNA-ASSOCIATED SM-LIKE PROTEIN LSM11"/>
    <property type="match status" value="1"/>
</dbReference>
<dbReference type="InterPro" id="IPR039267">
    <property type="entry name" value="Lsm11"/>
</dbReference>
<organism evidence="2 3">
    <name type="scientific">Ceratosolen solmsi marchali</name>
    <dbReference type="NCBI Taxonomy" id="326594"/>
    <lineage>
        <taxon>Eukaryota</taxon>
        <taxon>Metazoa</taxon>
        <taxon>Ecdysozoa</taxon>
        <taxon>Arthropoda</taxon>
        <taxon>Hexapoda</taxon>
        <taxon>Insecta</taxon>
        <taxon>Pterygota</taxon>
        <taxon>Neoptera</taxon>
        <taxon>Endopterygota</taxon>
        <taxon>Hymenoptera</taxon>
        <taxon>Apocrita</taxon>
        <taxon>Proctotrupomorpha</taxon>
        <taxon>Chalcidoidea</taxon>
        <taxon>Agaonidae</taxon>
        <taxon>Agaoninae</taxon>
        <taxon>Ceratosolen</taxon>
    </lineage>
</organism>
<dbReference type="SMART" id="SM00651">
    <property type="entry name" value="Sm"/>
    <property type="match status" value="1"/>
</dbReference>
<sequence>MAEEADSDSGDSTDVFSEKFDSFKALYSDKVNVPVPDAPIFDNISKFESVVLKGCIIKASDSRARLKKEGESSVRRFLPHQESTRAVNDQRQQRFSEKNVINRMQKALGPLAVLYLYMENKIRVKVYTRNANGLRGHVEAYVAAFDRHWNLALEDCLELWSRKIKRKAPALGIPVSEMKYTIDHTTKTIVKESNGKLETLERHVPQLLLRGEQVALIVKID</sequence>
<dbReference type="Proteomes" id="UP000695007">
    <property type="component" value="Unplaced"/>
</dbReference>
<name>A0AAJ6YY87_9HYME</name>
<dbReference type="KEGG" id="csol:105369028"/>
<dbReference type="InterPro" id="IPR034109">
    <property type="entry name" value="Lsm11_M"/>
</dbReference>
<dbReference type="CDD" id="cd01739">
    <property type="entry name" value="LSm11_M"/>
    <property type="match status" value="1"/>
</dbReference>
<dbReference type="PROSITE" id="PS52002">
    <property type="entry name" value="SM"/>
    <property type="match status" value="1"/>
</dbReference>
<dbReference type="CTD" id="134353"/>
<proteinExistence type="predicted"/>
<gene>
    <name evidence="3" type="primary">LOC105369028</name>
</gene>
<dbReference type="PANTHER" id="PTHR21415">
    <property type="entry name" value="U7 SNRNA-ASSOCIATED SM-LIKE PROTEIN LSM11"/>
    <property type="match status" value="1"/>
</dbReference>
<keyword evidence="2" id="KW-1185">Reference proteome</keyword>
<feature type="domain" description="Sm" evidence="1">
    <location>
        <begin position="111"/>
        <end position="221"/>
    </location>
</feature>
<dbReference type="InterPro" id="IPR047575">
    <property type="entry name" value="Sm"/>
</dbReference>
<dbReference type="InterPro" id="IPR001163">
    <property type="entry name" value="Sm_dom_euk/arc"/>
</dbReference>
<dbReference type="GO" id="GO:0006398">
    <property type="term" value="P:mRNA 3'-end processing by stem-loop binding and cleavage"/>
    <property type="evidence" value="ECO:0007669"/>
    <property type="project" value="TreeGrafter"/>
</dbReference>
<dbReference type="SUPFAM" id="SSF50182">
    <property type="entry name" value="Sm-like ribonucleoproteins"/>
    <property type="match status" value="1"/>
</dbReference>
<dbReference type="AlphaFoldDB" id="A0AAJ6YY87"/>
<dbReference type="RefSeq" id="XP_011506569.1">
    <property type="nucleotide sequence ID" value="XM_011508267.1"/>
</dbReference>